<accession>A0A2A4CSR5</accession>
<dbReference type="Gene3D" id="2.30.110.10">
    <property type="entry name" value="Electron Transport, Fmn-binding Protein, Chain A"/>
    <property type="match status" value="1"/>
</dbReference>
<evidence type="ECO:0000313" key="1">
    <source>
        <dbReference type="EMBL" id="PCD77328.1"/>
    </source>
</evidence>
<proteinExistence type="predicted"/>
<gene>
    <name evidence="1" type="ORF">CLN94_06145</name>
</gene>
<name>A0A2A4CSR5_9RHOB</name>
<organism evidence="1 2">
    <name type="scientific">Pseudothioclava arenosa</name>
    <dbReference type="NCBI Taxonomy" id="1795308"/>
    <lineage>
        <taxon>Bacteria</taxon>
        <taxon>Pseudomonadati</taxon>
        <taxon>Pseudomonadota</taxon>
        <taxon>Alphaproteobacteria</taxon>
        <taxon>Rhodobacterales</taxon>
        <taxon>Paracoccaceae</taxon>
        <taxon>Pseudothioclava</taxon>
    </lineage>
</organism>
<dbReference type="Proteomes" id="UP000243507">
    <property type="component" value="Unassembled WGS sequence"/>
</dbReference>
<keyword evidence="2" id="KW-1185">Reference proteome</keyword>
<reference evidence="1 2" key="1">
    <citation type="submission" date="2017-09" db="EMBL/GenBank/DDBJ databases">
        <title>A multilocus sequence analysis scheme for characterization of bacteria in the genus Thioclava.</title>
        <authorList>
            <person name="Liu Y."/>
            <person name="Shao Z."/>
        </authorList>
    </citation>
    <scope>NUCLEOTIDE SEQUENCE [LARGE SCALE GENOMIC DNA]</scope>
    <source>
        <strain evidence="1 2">CAU 1312</strain>
    </source>
</reference>
<protein>
    <submittedName>
        <fullName evidence="1">Transcriptional regulator</fullName>
    </submittedName>
</protein>
<dbReference type="OrthoDB" id="9794948at2"/>
<dbReference type="InterPro" id="IPR007396">
    <property type="entry name" value="TR_PAI2-type"/>
</dbReference>
<dbReference type="PANTHER" id="PTHR35802">
    <property type="entry name" value="PROTEASE SYNTHASE AND SPORULATION PROTEIN PAI 2"/>
    <property type="match status" value="1"/>
</dbReference>
<dbReference type="Pfam" id="PF04299">
    <property type="entry name" value="FMN_bind_2"/>
    <property type="match status" value="1"/>
</dbReference>
<comment type="caution">
    <text evidence="1">The sequence shown here is derived from an EMBL/GenBank/DDBJ whole genome shotgun (WGS) entry which is preliminary data.</text>
</comment>
<dbReference type="EMBL" id="NTJD01000003">
    <property type="protein sequence ID" value="PCD77328.1"/>
    <property type="molecule type" value="Genomic_DNA"/>
</dbReference>
<dbReference type="RefSeq" id="WP_096432185.1">
    <property type="nucleotide sequence ID" value="NZ_NTJD01000003.1"/>
</dbReference>
<dbReference type="PANTHER" id="PTHR35802:SF1">
    <property type="entry name" value="PROTEASE SYNTHASE AND SPORULATION PROTEIN PAI 2"/>
    <property type="match status" value="1"/>
</dbReference>
<dbReference type="PIRSF" id="PIRSF010372">
    <property type="entry name" value="PaiB"/>
    <property type="match status" value="1"/>
</dbReference>
<sequence>MYSPDWFVLDDPARIAQLIEAAPLCTLVAQGPEGLVANHLPVLVEGDRVIGHVALVNDLHRMLPEGAEVLAIFQGASGYISPDWYPTKAEHHRHVPTWNYEVVHLHGRIRFRHDDKAKLAVVGKLTRHFEAKTGTGWRMADAPRDYLEQMLAAIVAFEIEVTRVQAKAKLGQNREPVDLDGAITGLEGQGGAALARAMRDARDAD</sequence>
<dbReference type="InterPro" id="IPR012349">
    <property type="entry name" value="Split_barrel_FMN-bd"/>
</dbReference>
<dbReference type="AlphaFoldDB" id="A0A2A4CSR5"/>
<evidence type="ECO:0000313" key="2">
    <source>
        <dbReference type="Proteomes" id="UP000243507"/>
    </source>
</evidence>
<dbReference type="SUPFAM" id="SSF50475">
    <property type="entry name" value="FMN-binding split barrel"/>
    <property type="match status" value="1"/>
</dbReference>